<sequence>MEFSTLVTALLVLVPAWLLGKRALRSWAMRTFTTVPDLHRAGTPRKAGRVAGTAVVCGGSIGGLFAARLCADHFERVVVVEPEGWTFTPEARAPPVDNIAEVVKDDATYKTIKHKRTRVYQYTSIHGYQAFLLDTLRHLFADFEEVAHAFGALIAPADPYALLNGKYLWPTAWAQYGGTGLPSTIQCTRRTLEPMLRKLVSTSRPEIEYVQGTVTDYIVGDDGAIRAVVLRDADGASKEIESALVIDCTGVAQVGLKLLSRALPPNTLPSNIREQYNPQMNYSTFDFPAIPGFNDSLRAMNILRPDGGEITDWEKFSAFFVYHPDPTVEHRSLAFMRKENGGVVLLAGGWASEMPVTVDELREFVSKLKNLDRVPKHVFPLLDIFKEYEHTATVSESRCNSCSRLHYARAAKILPRNFIALGDSHMRMNPRFGEGTTKAALSALTLDGVLRDLSPQDPSFGATFFKRLDSRTGQVWDGAKYADYGHVTTTPAPGESLTDGKFPRWFNGKLYATLETSPAVSSALWHVGQFIAPPLDLFAPAVLWAVLRETVWPSS</sequence>
<organism evidence="1 2">
    <name type="scientific">Exidia glandulosa HHB12029</name>
    <dbReference type="NCBI Taxonomy" id="1314781"/>
    <lineage>
        <taxon>Eukaryota</taxon>
        <taxon>Fungi</taxon>
        <taxon>Dikarya</taxon>
        <taxon>Basidiomycota</taxon>
        <taxon>Agaricomycotina</taxon>
        <taxon>Agaricomycetes</taxon>
        <taxon>Auriculariales</taxon>
        <taxon>Exidiaceae</taxon>
        <taxon>Exidia</taxon>
    </lineage>
</organism>
<dbReference type="OrthoDB" id="10051892at2759"/>
<name>A0A165DVK6_EXIGL</name>
<dbReference type="InParanoid" id="A0A165DVK6"/>
<reference evidence="1 2" key="1">
    <citation type="journal article" date="2016" name="Mol. Biol. Evol.">
        <title>Comparative Genomics of Early-Diverging Mushroom-Forming Fungi Provides Insights into the Origins of Lignocellulose Decay Capabilities.</title>
        <authorList>
            <person name="Nagy L.G."/>
            <person name="Riley R."/>
            <person name="Tritt A."/>
            <person name="Adam C."/>
            <person name="Daum C."/>
            <person name="Floudas D."/>
            <person name="Sun H."/>
            <person name="Yadav J.S."/>
            <person name="Pangilinan J."/>
            <person name="Larsson K.H."/>
            <person name="Matsuura K."/>
            <person name="Barry K."/>
            <person name="Labutti K."/>
            <person name="Kuo R."/>
            <person name="Ohm R.A."/>
            <person name="Bhattacharya S.S."/>
            <person name="Shirouzu T."/>
            <person name="Yoshinaga Y."/>
            <person name="Martin F.M."/>
            <person name="Grigoriev I.V."/>
            <person name="Hibbett D.S."/>
        </authorList>
    </citation>
    <scope>NUCLEOTIDE SEQUENCE [LARGE SCALE GENOMIC DNA]</scope>
    <source>
        <strain evidence="1 2">HHB12029</strain>
    </source>
</reference>
<accession>A0A165DVK6</accession>
<dbReference type="AlphaFoldDB" id="A0A165DVK6"/>
<proteinExistence type="predicted"/>
<dbReference type="SUPFAM" id="SSF51905">
    <property type="entry name" value="FAD/NAD(P)-binding domain"/>
    <property type="match status" value="1"/>
</dbReference>
<keyword evidence="2" id="KW-1185">Reference proteome</keyword>
<gene>
    <name evidence="1" type="ORF">EXIGLDRAFT_775566</name>
</gene>
<dbReference type="Gene3D" id="3.50.50.60">
    <property type="entry name" value="FAD/NAD(P)-binding domain"/>
    <property type="match status" value="1"/>
</dbReference>
<dbReference type="InterPro" id="IPR036188">
    <property type="entry name" value="FAD/NAD-bd_sf"/>
</dbReference>
<evidence type="ECO:0000313" key="1">
    <source>
        <dbReference type="EMBL" id="KZV85462.1"/>
    </source>
</evidence>
<dbReference type="Proteomes" id="UP000077266">
    <property type="component" value="Unassembled WGS sequence"/>
</dbReference>
<evidence type="ECO:0008006" key="3">
    <source>
        <dbReference type="Google" id="ProtNLM"/>
    </source>
</evidence>
<dbReference type="EMBL" id="KV426188">
    <property type="protein sequence ID" value="KZV85462.1"/>
    <property type="molecule type" value="Genomic_DNA"/>
</dbReference>
<evidence type="ECO:0000313" key="2">
    <source>
        <dbReference type="Proteomes" id="UP000077266"/>
    </source>
</evidence>
<protein>
    <recommendedName>
        <fullName evidence="3">FAD/NAD(P)-binding domain-containing protein</fullName>
    </recommendedName>
</protein>